<dbReference type="GO" id="GO:0016757">
    <property type="term" value="F:glycosyltransferase activity"/>
    <property type="evidence" value="ECO:0007669"/>
    <property type="project" value="InterPro"/>
</dbReference>
<reference evidence="2" key="1">
    <citation type="submission" date="2023-02" db="EMBL/GenBank/DDBJ databases">
        <title>Genome of Flavobacteriaceae gen. nov. sp. strain F89.</title>
        <authorList>
            <person name="Wang Y."/>
        </authorList>
    </citation>
    <scope>NUCLEOTIDE SEQUENCE</scope>
    <source>
        <strain evidence="2">F89</strain>
    </source>
</reference>
<dbReference type="PANTHER" id="PTHR45947:SF3">
    <property type="entry name" value="SULFOQUINOVOSYL TRANSFERASE SQD2"/>
    <property type="match status" value="1"/>
</dbReference>
<accession>A0AAE3EZI7</accession>
<organism evidence="2 3">
    <name type="scientific">Cerina litoralis</name>
    <dbReference type="NCBI Taxonomy" id="2874477"/>
    <lineage>
        <taxon>Bacteria</taxon>
        <taxon>Pseudomonadati</taxon>
        <taxon>Bacteroidota</taxon>
        <taxon>Flavobacteriia</taxon>
        <taxon>Flavobacteriales</taxon>
        <taxon>Flavobacteriaceae</taxon>
        <taxon>Cerina</taxon>
    </lineage>
</organism>
<name>A0AAE3EZI7_9FLAO</name>
<dbReference type="AlphaFoldDB" id="A0AAE3EZI7"/>
<protein>
    <submittedName>
        <fullName evidence="2">Glycosyltransferase family 4 protein</fullName>
    </submittedName>
</protein>
<dbReference type="RefSeq" id="WP_317903746.1">
    <property type="nucleotide sequence ID" value="NZ_JAIRBC010000037.1"/>
</dbReference>
<evidence type="ECO:0000313" key="2">
    <source>
        <dbReference type="EMBL" id="MCG2462611.1"/>
    </source>
</evidence>
<dbReference type="Gene3D" id="3.40.50.2000">
    <property type="entry name" value="Glycogen Phosphorylase B"/>
    <property type="match status" value="2"/>
</dbReference>
<dbReference type="InterPro" id="IPR001296">
    <property type="entry name" value="Glyco_trans_1"/>
</dbReference>
<comment type="caution">
    <text evidence="2">The sequence shown here is derived from an EMBL/GenBank/DDBJ whole genome shotgun (WGS) entry which is preliminary data.</text>
</comment>
<keyword evidence="3" id="KW-1185">Reference proteome</keyword>
<dbReference type="EMBL" id="JAIRBC010000037">
    <property type="protein sequence ID" value="MCG2462611.1"/>
    <property type="molecule type" value="Genomic_DNA"/>
</dbReference>
<dbReference type="InterPro" id="IPR050194">
    <property type="entry name" value="Glycosyltransferase_grp1"/>
</dbReference>
<dbReference type="Pfam" id="PF00534">
    <property type="entry name" value="Glycos_transf_1"/>
    <property type="match status" value="1"/>
</dbReference>
<dbReference type="CDD" id="cd03801">
    <property type="entry name" value="GT4_PimA-like"/>
    <property type="match status" value="1"/>
</dbReference>
<evidence type="ECO:0000259" key="1">
    <source>
        <dbReference type="Pfam" id="PF00534"/>
    </source>
</evidence>
<evidence type="ECO:0000313" key="3">
    <source>
        <dbReference type="Proteomes" id="UP001200642"/>
    </source>
</evidence>
<feature type="domain" description="Glycosyl transferase family 1" evidence="1">
    <location>
        <begin position="203"/>
        <end position="346"/>
    </location>
</feature>
<proteinExistence type="predicted"/>
<dbReference type="PANTHER" id="PTHR45947">
    <property type="entry name" value="SULFOQUINOVOSYL TRANSFERASE SQD2"/>
    <property type="match status" value="1"/>
</dbReference>
<sequence length="384" mass="44053">MKKLAIITTHPIQYHAPWFRLLAATGKVDLKVFYTWSQTEHGVVDRTFGQVIHWDVPLLDGYNYEFVRNVAKDPGSHHKAGIDCPGLIGAIETFNPDIVLVFGWNFKSHFQVMKYFKGRIPVWFRGDSTLLGEKRGIKRYFRRLSLRYVYRYIDKAFYVGSENKKYFKAHGLKEDQLVFAPHAVDNIRFFDSIEKDYHNKAQTWRKELGYGINDLVVLFAGKFENKKRPHFLVNIVKAVNEVRQQPIKLLLVGNGPQEDSLKTISENDRNIQFLPFQNQTMMPIIYRVGNVYCLPSQGPDETWGLGVNEAMASGRGVILSDKVGCGVDLIVVNENGYIFKDSEILKQKLIGLTMEKCKKLGASAQKDIKPWDFNVIVKSILESL</sequence>
<gene>
    <name evidence="2" type="ORF">K8352_17750</name>
</gene>
<dbReference type="SUPFAM" id="SSF53756">
    <property type="entry name" value="UDP-Glycosyltransferase/glycogen phosphorylase"/>
    <property type="match status" value="1"/>
</dbReference>
<dbReference type="Proteomes" id="UP001200642">
    <property type="component" value="Unassembled WGS sequence"/>
</dbReference>